<evidence type="ECO:0000256" key="6">
    <source>
        <dbReference type="SAM" id="SignalP"/>
    </source>
</evidence>
<evidence type="ECO:0000256" key="1">
    <source>
        <dbReference type="ARBA" id="ARBA00006926"/>
    </source>
</evidence>
<dbReference type="PROSITE" id="PS51355">
    <property type="entry name" value="GLUTATHIONE_PEROXID_3"/>
    <property type="match status" value="1"/>
</dbReference>
<keyword evidence="2 5" id="KW-0575">Peroxidase</keyword>
<dbReference type="PROSITE" id="PS00460">
    <property type="entry name" value="GLUTATHIONE_PEROXID_1"/>
    <property type="match status" value="1"/>
</dbReference>
<dbReference type="InterPro" id="IPR036249">
    <property type="entry name" value="Thioredoxin-like_sf"/>
</dbReference>
<feature type="active site" evidence="4">
    <location>
        <position position="64"/>
    </location>
</feature>
<evidence type="ECO:0000259" key="7">
    <source>
        <dbReference type="PROSITE" id="PS51352"/>
    </source>
</evidence>
<protein>
    <recommendedName>
        <fullName evidence="5">Glutathione peroxidase</fullName>
    </recommendedName>
</protein>
<dbReference type="Proteomes" id="UP000241193">
    <property type="component" value="Unassembled WGS sequence"/>
</dbReference>
<dbReference type="AlphaFoldDB" id="A0A2T4IEA3"/>
<dbReference type="EMBL" id="PZKC01000008">
    <property type="protein sequence ID" value="PTD96066.1"/>
    <property type="molecule type" value="Genomic_DNA"/>
</dbReference>
<dbReference type="PANTHER" id="PTHR11592:SF44">
    <property type="entry name" value="GLUTATHIONE PEROXIDASE"/>
    <property type="match status" value="1"/>
</dbReference>
<feature type="domain" description="Thioredoxin" evidence="7">
    <location>
        <begin position="12"/>
        <end position="183"/>
    </location>
</feature>
<comment type="caution">
    <text evidence="8">The sequence shown here is derived from an EMBL/GenBank/DDBJ whole genome shotgun (WGS) entry which is preliminary data.</text>
</comment>
<dbReference type="PANTHER" id="PTHR11592">
    <property type="entry name" value="GLUTATHIONE PEROXIDASE"/>
    <property type="match status" value="1"/>
</dbReference>
<dbReference type="PROSITE" id="PS51352">
    <property type="entry name" value="THIOREDOXIN_2"/>
    <property type="match status" value="1"/>
</dbReference>
<evidence type="ECO:0000256" key="2">
    <source>
        <dbReference type="ARBA" id="ARBA00022559"/>
    </source>
</evidence>
<feature type="signal peptide" evidence="6">
    <location>
        <begin position="1"/>
        <end position="22"/>
    </location>
</feature>
<proteinExistence type="inferred from homology"/>
<name>A0A2T4IEA3_9RHOO</name>
<evidence type="ECO:0000313" key="8">
    <source>
        <dbReference type="EMBL" id="PTD96066.1"/>
    </source>
</evidence>
<dbReference type="SUPFAM" id="SSF52833">
    <property type="entry name" value="Thioredoxin-like"/>
    <property type="match status" value="1"/>
</dbReference>
<gene>
    <name evidence="8" type="ORF">C8261_10820</name>
</gene>
<keyword evidence="6" id="KW-0732">Signal</keyword>
<keyword evidence="3 5" id="KW-0560">Oxidoreductase</keyword>
<dbReference type="InterPro" id="IPR029759">
    <property type="entry name" value="GPX_AS"/>
</dbReference>
<accession>A0A2T4IEA3</accession>
<dbReference type="Pfam" id="PF00255">
    <property type="entry name" value="GSHPx"/>
    <property type="match status" value="1"/>
</dbReference>
<dbReference type="CDD" id="cd00340">
    <property type="entry name" value="GSH_Peroxidase"/>
    <property type="match status" value="1"/>
</dbReference>
<reference evidence="8 9" key="1">
    <citation type="submission" date="2018-03" db="EMBL/GenBank/DDBJ databases">
        <authorList>
            <person name="Keele B.F."/>
        </authorList>
    </citation>
    <scope>NUCLEOTIDE SEQUENCE [LARGE SCALE GENOMIC DNA]</scope>
    <source>
        <strain evidence="8 9">D20</strain>
    </source>
</reference>
<dbReference type="GO" id="GO:0034599">
    <property type="term" value="P:cellular response to oxidative stress"/>
    <property type="evidence" value="ECO:0007669"/>
    <property type="project" value="TreeGrafter"/>
</dbReference>
<evidence type="ECO:0000256" key="3">
    <source>
        <dbReference type="ARBA" id="ARBA00023002"/>
    </source>
</evidence>
<reference evidence="8 9" key="2">
    <citation type="submission" date="2018-04" db="EMBL/GenBank/DDBJ databases">
        <title>Thauera lacus sp. nov., isolated from an saline lake in Inner Mongolia, China.</title>
        <authorList>
            <person name="Liang Q.-Y."/>
        </authorList>
    </citation>
    <scope>NUCLEOTIDE SEQUENCE [LARGE SCALE GENOMIC DNA]</scope>
    <source>
        <strain evidence="8 9">D20</strain>
    </source>
</reference>
<dbReference type="InterPro" id="IPR013766">
    <property type="entry name" value="Thioredoxin_domain"/>
</dbReference>
<evidence type="ECO:0000256" key="4">
    <source>
        <dbReference type="PIRSR" id="PIRSR000303-1"/>
    </source>
</evidence>
<keyword evidence="9" id="KW-1185">Reference proteome</keyword>
<dbReference type="OrthoDB" id="9785502at2"/>
<sequence>MLSPLSRALCCALSFAVVPAAAAQSAAGGLFDHQLRRLHADEVVDLAVRYAGHPVLIVNTASHCGYTGQFGELEAVYREYRERGLKVAGFPSDDFRQEARDEAETAQVCFVNFGVTFDMYAPVAVRGDAAHPLFRELARQSEAPRWNFHKYVVDRNGRVVAAFPSRVKPDAPAVRAAIEAALGGAPAR</sequence>
<comment type="similarity">
    <text evidence="1 5">Belongs to the glutathione peroxidase family.</text>
</comment>
<dbReference type="Gene3D" id="3.40.30.10">
    <property type="entry name" value="Glutaredoxin"/>
    <property type="match status" value="1"/>
</dbReference>
<dbReference type="RefSeq" id="WP_107493726.1">
    <property type="nucleotide sequence ID" value="NZ_PZKC01000008.1"/>
</dbReference>
<dbReference type="GO" id="GO:0004601">
    <property type="term" value="F:peroxidase activity"/>
    <property type="evidence" value="ECO:0007669"/>
    <property type="project" value="UniProtKB-KW"/>
</dbReference>
<dbReference type="InterPro" id="IPR000889">
    <property type="entry name" value="Glutathione_peroxidase"/>
</dbReference>
<dbReference type="PIRSF" id="PIRSF000303">
    <property type="entry name" value="Glutathion_perox"/>
    <property type="match status" value="1"/>
</dbReference>
<dbReference type="PRINTS" id="PR01011">
    <property type="entry name" value="GLUTPROXDASE"/>
</dbReference>
<evidence type="ECO:0000256" key="5">
    <source>
        <dbReference type="RuleBase" id="RU000499"/>
    </source>
</evidence>
<evidence type="ECO:0000313" key="9">
    <source>
        <dbReference type="Proteomes" id="UP000241193"/>
    </source>
</evidence>
<organism evidence="8 9">
    <name type="scientific">Pseudothauera lacus</name>
    <dbReference type="NCBI Taxonomy" id="2136175"/>
    <lineage>
        <taxon>Bacteria</taxon>
        <taxon>Pseudomonadati</taxon>
        <taxon>Pseudomonadota</taxon>
        <taxon>Betaproteobacteria</taxon>
        <taxon>Rhodocyclales</taxon>
        <taxon>Zoogloeaceae</taxon>
        <taxon>Pseudothauera</taxon>
    </lineage>
</organism>
<feature type="chain" id="PRO_5015780455" description="Glutathione peroxidase" evidence="6">
    <location>
        <begin position="23"/>
        <end position="188"/>
    </location>
</feature>